<dbReference type="SMART" id="SM00345">
    <property type="entry name" value="HTH_GNTR"/>
    <property type="match status" value="1"/>
</dbReference>
<dbReference type="InterPro" id="IPR015424">
    <property type="entry name" value="PyrdxlP-dep_Trfase"/>
</dbReference>
<dbReference type="GO" id="GO:0003677">
    <property type="term" value="F:DNA binding"/>
    <property type="evidence" value="ECO:0007669"/>
    <property type="project" value="UniProtKB-KW"/>
</dbReference>
<comment type="similarity">
    <text evidence="1">In the C-terminal section; belongs to the class-I pyridoxal-phosphate-dependent aminotransferase family.</text>
</comment>
<organism evidence="7 8">
    <name type="scientific">Pandoraea pnomenusa</name>
    <dbReference type="NCBI Taxonomy" id="93220"/>
    <lineage>
        <taxon>Bacteria</taxon>
        <taxon>Pseudomonadati</taxon>
        <taxon>Pseudomonadota</taxon>
        <taxon>Betaproteobacteria</taxon>
        <taxon>Burkholderiales</taxon>
        <taxon>Burkholderiaceae</taxon>
        <taxon>Pandoraea</taxon>
    </lineage>
</organism>
<dbReference type="RefSeq" id="WP_029754210.1">
    <property type="nucleotide sequence ID" value="NZ_CP007506.3"/>
</dbReference>
<dbReference type="InterPro" id="IPR004839">
    <property type="entry name" value="Aminotransferase_I/II_large"/>
</dbReference>
<keyword evidence="4" id="KW-0238">DNA-binding</keyword>
<evidence type="ECO:0000256" key="2">
    <source>
        <dbReference type="ARBA" id="ARBA00022898"/>
    </source>
</evidence>
<dbReference type="PANTHER" id="PTHR46577">
    <property type="entry name" value="HTH-TYPE TRANSCRIPTIONAL REGULATORY PROTEIN GABR"/>
    <property type="match status" value="1"/>
</dbReference>
<dbReference type="AlphaFoldDB" id="A0A378YY71"/>
<evidence type="ECO:0000256" key="4">
    <source>
        <dbReference type="ARBA" id="ARBA00023125"/>
    </source>
</evidence>
<dbReference type="SUPFAM" id="SSF53383">
    <property type="entry name" value="PLP-dependent transferases"/>
    <property type="match status" value="1"/>
</dbReference>
<dbReference type="EMBL" id="UGSG01000001">
    <property type="protein sequence ID" value="SUA81401.1"/>
    <property type="molecule type" value="Genomic_DNA"/>
</dbReference>
<gene>
    <name evidence="7" type="primary">gabR_4</name>
    <name evidence="7" type="ORF">NCTC13160_04264</name>
</gene>
<dbReference type="InterPro" id="IPR015421">
    <property type="entry name" value="PyrdxlP-dep_Trfase_major"/>
</dbReference>
<dbReference type="SUPFAM" id="SSF46785">
    <property type="entry name" value="Winged helix' DNA-binding domain"/>
    <property type="match status" value="1"/>
</dbReference>
<dbReference type="KEGG" id="ppnm:LV28_21625"/>
<feature type="domain" description="HTH gntR-type" evidence="6">
    <location>
        <begin position="19"/>
        <end position="87"/>
    </location>
</feature>
<dbReference type="Pfam" id="PF00392">
    <property type="entry name" value="GntR"/>
    <property type="match status" value="1"/>
</dbReference>
<dbReference type="InterPro" id="IPR051446">
    <property type="entry name" value="HTH_trans_reg/aminotransferase"/>
</dbReference>
<dbReference type="Gene3D" id="1.10.10.10">
    <property type="entry name" value="Winged helix-like DNA-binding domain superfamily/Winged helix DNA-binding domain"/>
    <property type="match status" value="1"/>
</dbReference>
<evidence type="ECO:0000313" key="8">
    <source>
        <dbReference type="Proteomes" id="UP000254573"/>
    </source>
</evidence>
<evidence type="ECO:0000256" key="3">
    <source>
        <dbReference type="ARBA" id="ARBA00023015"/>
    </source>
</evidence>
<sequence length="488" mass="54704">MQILLSDLILQHLEPNAEIPRNRQLYNIVRASILDGRLPGGTRLPASRDLARELAISRNTVLYAYEQLRAEGYVRSRTGDGTFVTDAIPEESMATRPGRTPDAPPDAEVNLSQRGRGLILNARASRRQAGAFMPGVPDLDAFPLKQWTRLVERHWRRRTPENLTYGYGGGHPALKKALAQHLRSARSVACEPEQIIITEGIHQAIHLCVQMLTDVRHRAWVEDPGYWGIHKVLQAYGVETISIPVDAEGLSPSPADWRKPPRLIFVTPSHQYPLGHVMSLARRRQLLQYARKHDAWIVEDDYDSEFRYAGRPIASLQGLEPGARVLYAGTFSKTLFPGLRIGYLVVPKAMVEPLQLGIAELYREGRWMDQAVLADFIGEGYYSAHIRRMRLIYGRRRALLQDAIRRHMGDARLISADSNAGLHLTVRLAPEVDDVSLSARAQELGLIALPLSRYYLEQPPLRGLVLGYGCVPDDDIEPSLARLASLLA</sequence>
<dbReference type="PRINTS" id="PR00035">
    <property type="entry name" value="HTHGNTR"/>
</dbReference>
<evidence type="ECO:0000256" key="5">
    <source>
        <dbReference type="ARBA" id="ARBA00023163"/>
    </source>
</evidence>
<dbReference type="Pfam" id="PF00155">
    <property type="entry name" value="Aminotran_1_2"/>
    <property type="match status" value="1"/>
</dbReference>
<dbReference type="Gene3D" id="3.40.640.10">
    <property type="entry name" value="Type I PLP-dependent aspartate aminotransferase-like (Major domain)"/>
    <property type="match status" value="1"/>
</dbReference>
<evidence type="ECO:0000313" key="7">
    <source>
        <dbReference type="EMBL" id="SUA81401.1"/>
    </source>
</evidence>
<dbReference type="KEGG" id="ppno:DA70_09180"/>
<protein>
    <submittedName>
        <fullName evidence="7">HTH-type transcriptional regulatory protein gabR</fullName>
    </submittedName>
</protein>
<dbReference type="CDD" id="cd07377">
    <property type="entry name" value="WHTH_GntR"/>
    <property type="match status" value="1"/>
</dbReference>
<name>A0A378YY71_9BURK</name>
<keyword evidence="3" id="KW-0805">Transcription regulation</keyword>
<dbReference type="PANTHER" id="PTHR46577:SF1">
    <property type="entry name" value="HTH-TYPE TRANSCRIPTIONAL REGULATORY PROTEIN GABR"/>
    <property type="match status" value="1"/>
</dbReference>
<dbReference type="CDD" id="cd00609">
    <property type="entry name" value="AAT_like"/>
    <property type="match status" value="1"/>
</dbReference>
<dbReference type="Proteomes" id="UP000254573">
    <property type="component" value="Unassembled WGS sequence"/>
</dbReference>
<dbReference type="GO" id="GO:0030170">
    <property type="term" value="F:pyridoxal phosphate binding"/>
    <property type="evidence" value="ECO:0007669"/>
    <property type="project" value="InterPro"/>
</dbReference>
<dbReference type="InterPro" id="IPR036390">
    <property type="entry name" value="WH_DNA-bd_sf"/>
</dbReference>
<reference evidence="7 8" key="1">
    <citation type="submission" date="2018-06" db="EMBL/GenBank/DDBJ databases">
        <authorList>
            <consortium name="Pathogen Informatics"/>
            <person name="Doyle S."/>
        </authorList>
    </citation>
    <scope>NUCLEOTIDE SEQUENCE [LARGE SCALE GENOMIC DNA]</scope>
    <source>
        <strain evidence="7 8">NCTC13160</strain>
    </source>
</reference>
<dbReference type="GO" id="GO:0003700">
    <property type="term" value="F:DNA-binding transcription factor activity"/>
    <property type="evidence" value="ECO:0007669"/>
    <property type="project" value="InterPro"/>
</dbReference>
<accession>A0A378YY71</accession>
<keyword evidence="2" id="KW-0663">Pyridoxal phosphate</keyword>
<dbReference type="InterPro" id="IPR036388">
    <property type="entry name" value="WH-like_DNA-bd_sf"/>
</dbReference>
<dbReference type="PROSITE" id="PS50949">
    <property type="entry name" value="HTH_GNTR"/>
    <property type="match status" value="1"/>
</dbReference>
<proteinExistence type="inferred from homology"/>
<dbReference type="InterPro" id="IPR000524">
    <property type="entry name" value="Tscrpt_reg_HTH_GntR"/>
</dbReference>
<evidence type="ECO:0000259" key="6">
    <source>
        <dbReference type="PROSITE" id="PS50949"/>
    </source>
</evidence>
<evidence type="ECO:0000256" key="1">
    <source>
        <dbReference type="ARBA" id="ARBA00005384"/>
    </source>
</evidence>
<keyword evidence="5" id="KW-0804">Transcription</keyword>